<protein>
    <submittedName>
        <fullName evidence="7">Uncharacterized protein</fullName>
    </submittedName>
</protein>
<keyword evidence="2 6" id="KW-0812">Transmembrane</keyword>
<sequence length="240" mass="27699">MKVPIRLPFSFDRYEHQKLHELHKGHEAMHMEMVLILLVTMIVAQVLLIQWRQRHVKSYQVVSLFGMWIIPLLFSIRNLFWRFVFTWLLFSCITGLIVFKSLQRPVHPATPRSDNPAYPSHLMMPWRYTDGLNCPACSATSFLIQKQHFLDHVGLKDGCPQKLSSEGKQFCVHAITSGKLETATQITNKLRDNIGLEVSIKTFRCALYEAALCAAYKEELSKLSPANIKARLDPDRLEFT</sequence>
<dbReference type="GO" id="GO:0036503">
    <property type="term" value="P:ERAD pathway"/>
    <property type="evidence" value="ECO:0007669"/>
    <property type="project" value="TreeGrafter"/>
</dbReference>
<evidence type="ECO:0000256" key="4">
    <source>
        <dbReference type="ARBA" id="ARBA00022989"/>
    </source>
</evidence>
<dbReference type="PANTHER" id="PTHR13407:SF0">
    <property type="entry name" value="FI05221P"/>
    <property type="match status" value="1"/>
</dbReference>
<keyword evidence="3" id="KW-0479">Metal-binding</keyword>
<dbReference type="GO" id="GO:0061630">
    <property type="term" value="F:ubiquitin protein ligase activity"/>
    <property type="evidence" value="ECO:0007669"/>
    <property type="project" value="TreeGrafter"/>
</dbReference>
<keyword evidence="8" id="KW-1185">Reference proteome</keyword>
<evidence type="ECO:0000313" key="7">
    <source>
        <dbReference type="EMBL" id="CAD7244853.1"/>
    </source>
</evidence>
<dbReference type="GO" id="GO:0046872">
    <property type="term" value="F:metal ion binding"/>
    <property type="evidence" value="ECO:0007669"/>
    <property type="project" value="UniProtKB-KW"/>
</dbReference>
<evidence type="ECO:0000256" key="5">
    <source>
        <dbReference type="ARBA" id="ARBA00023136"/>
    </source>
</evidence>
<feature type="transmembrane region" description="Helical" evidence="6">
    <location>
        <begin position="80"/>
        <end position="99"/>
    </location>
</feature>
<dbReference type="PANTHER" id="PTHR13407">
    <property type="entry name" value="RNF121 PROTEIN"/>
    <property type="match status" value="1"/>
</dbReference>
<evidence type="ECO:0000256" key="3">
    <source>
        <dbReference type="ARBA" id="ARBA00022723"/>
    </source>
</evidence>
<feature type="transmembrane region" description="Helical" evidence="6">
    <location>
        <begin position="56"/>
        <end position="74"/>
    </location>
</feature>
<organism evidence="7">
    <name type="scientific">Darwinula stevensoni</name>
    <dbReference type="NCBI Taxonomy" id="69355"/>
    <lineage>
        <taxon>Eukaryota</taxon>
        <taxon>Metazoa</taxon>
        <taxon>Ecdysozoa</taxon>
        <taxon>Arthropoda</taxon>
        <taxon>Crustacea</taxon>
        <taxon>Oligostraca</taxon>
        <taxon>Ostracoda</taxon>
        <taxon>Podocopa</taxon>
        <taxon>Podocopida</taxon>
        <taxon>Darwinulocopina</taxon>
        <taxon>Darwinuloidea</taxon>
        <taxon>Darwinulidae</taxon>
        <taxon>Darwinula</taxon>
    </lineage>
</organism>
<evidence type="ECO:0000256" key="1">
    <source>
        <dbReference type="ARBA" id="ARBA00004141"/>
    </source>
</evidence>
<dbReference type="InterPro" id="IPR040176">
    <property type="entry name" value="RNF121/RNF175"/>
</dbReference>
<dbReference type="OrthoDB" id="446635at2759"/>
<dbReference type="AlphaFoldDB" id="A0A7R9A1L0"/>
<evidence type="ECO:0000256" key="2">
    <source>
        <dbReference type="ARBA" id="ARBA00022692"/>
    </source>
</evidence>
<proteinExistence type="predicted"/>
<accession>A0A7R9A1L0</accession>
<keyword evidence="4 6" id="KW-1133">Transmembrane helix</keyword>
<dbReference type="GO" id="GO:0005789">
    <property type="term" value="C:endoplasmic reticulum membrane"/>
    <property type="evidence" value="ECO:0007669"/>
    <property type="project" value="TreeGrafter"/>
</dbReference>
<gene>
    <name evidence="7" type="ORF">DSTB1V02_LOCUS4739</name>
</gene>
<name>A0A7R9A1L0_9CRUS</name>
<reference evidence="7" key="1">
    <citation type="submission" date="2020-11" db="EMBL/GenBank/DDBJ databases">
        <authorList>
            <person name="Tran Van P."/>
        </authorList>
    </citation>
    <scope>NUCLEOTIDE SEQUENCE</scope>
</reference>
<evidence type="ECO:0000256" key="6">
    <source>
        <dbReference type="SAM" id="Phobius"/>
    </source>
</evidence>
<keyword evidence="5 6" id="KW-0472">Membrane</keyword>
<dbReference type="Proteomes" id="UP000677054">
    <property type="component" value="Unassembled WGS sequence"/>
</dbReference>
<evidence type="ECO:0000313" key="8">
    <source>
        <dbReference type="Proteomes" id="UP000677054"/>
    </source>
</evidence>
<dbReference type="EMBL" id="CAJPEV010000727">
    <property type="protein sequence ID" value="CAG0887945.1"/>
    <property type="molecule type" value="Genomic_DNA"/>
</dbReference>
<dbReference type="EMBL" id="LR900244">
    <property type="protein sequence ID" value="CAD7244853.1"/>
    <property type="molecule type" value="Genomic_DNA"/>
</dbReference>
<comment type="subcellular location">
    <subcellularLocation>
        <location evidence="1">Membrane</location>
        <topology evidence="1">Multi-pass membrane protein</topology>
    </subcellularLocation>
</comment>
<dbReference type="GO" id="GO:0000139">
    <property type="term" value="C:Golgi membrane"/>
    <property type="evidence" value="ECO:0007669"/>
    <property type="project" value="TreeGrafter"/>
</dbReference>
<feature type="transmembrane region" description="Helical" evidence="6">
    <location>
        <begin position="28"/>
        <end position="49"/>
    </location>
</feature>